<accession>A0A9N7UJE8</accession>
<protein>
    <submittedName>
        <fullName evidence="2">Uncharacterized protein</fullName>
    </submittedName>
</protein>
<evidence type="ECO:0000256" key="1">
    <source>
        <dbReference type="SAM" id="MobiDB-lite"/>
    </source>
</evidence>
<dbReference type="AlphaFoldDB" id="A0A9N7UJE8"/>
<feature type="region of interest" description="Disordered" evidence="1">
    <location>
        <begin position="1"/>
        <end position="49"/>
    </location>
</feature>
<evidence type="ECO:0000313" key="3">
    <source>
        <dbReference type="Proteomes" id="UP001153269"/>
    </source>
</evidence>
<gene>
    <name evidence="2" type="ORF">PLEPLA_LOCUS19291</name>
</gene>
<dbReference type="EMBL" id="CADEAL010001324">
    <property type="protein sequence ID" value="CAB1431246.1"/>
    <property type="molecule type" value="Genomic_DNA"/>
</dbReference>
<keyword evidence="3" id="KW-1185">Reference proteome</keyword>
<proteinExistence type="predicted"/>
<sequence>MSELEWGCSNPFEGNRLAPGGPCNLQRRSAVGGPSPLQPSHRHQPTAPSADRYLGGCWARGGPRSLQKGYGVGGGRWRGGIHSRSLSLQKPTHRHQPPPAQTGSKPVLVQLQRAPAHATPVLVLEVLAAPVHSLSQAGGSRLTSFLFWHRRSSWLLLQSLPHAGGSRLTSFLFWRGRSSRRLLQSLSQAGGSRLTSFLFWRGRSSRRLLQSLSHAGGPRQTHSFSGIRGLHGTCSSPCPTLEVLG</sequence>
<comment type="caution">
    <text evidence="2">The sequence shown here is derived from an EMBL/GenBank/DDBJ whole genome shotgun (WGS) entry which is preliminary data.</text>
</comment>
<organism evidence="2 3">
    <name type="scientific">Pleuronectes platessa</name>
    <name type="common">European plaice</name>
    <dbReference type="NCBI Taxonomy" id="8262"/>
    <lineage>
        <taxon>Eukaryota</taxon>
        <taxon>Metazoa</taxon>
        <taxon>Chordata</taxon>
        <taxon>Craniata</taxon>
        <taxon>Vertebrata</taxon>
        <taxon>Euteleostomi</taxon>
        <taxon>Actinopterygii</taxon>
        <taxon>Neopterygii</taxon>
        <taxon>Teleostei</taxon>
        <taxon>Neoteleostei</taxon>
        <taxon>Acanthomorphata</taxon>
        <taxon>Carangaria</taxon>
        <taxon>Pleuronectiformes</taxon>
        <taxon>Pleuronectoidei</taxon>
        <taxon>Pleuronectidae</taxon>
        <taxon>Pleuronectes</taxon>
    </lineage>
</organism>
<dbReference type="Proteomes" id="UP001153269">
    <property type="component" value="Unassembled WGS sequence"/>
</dbReference>
<reference evidence="2" key="1">
    <citation type="submission" date="2020-03" db="EMBL/GenBank/DDBJ databases">
        <authorList>
            <person name="Weist P."/>
        </authorList>
    </citation>
    <scope>NUCLEOTIDE SEQUENCE</scope>
</reference>
<evidence type="ECO:0000313" key="2">
    <source>
        <dbReference type="EMBL" id="CAB1431246.1"/>
    </source>
</evidence>
<name>A0A9N7UJE8_PLEPL</name>